<evidence type="ECO:0000313" key="1">
    <source>
        <dbReference type="EMBL" id="PQQ66876.1"/>
    </source>
</evidence>
<gene>
    <name evidence="1" type="ORF">B9R14_09050</name>
</gene>
<evidence type="ECO:0008006" key="3">
    <source>
        <dbReference type="Google" id="ProtNLM"/>
    </source>
</evidence>
<dbReference type="EMBL" id="NEMB01000003">
    <property type="protein sequence ID" value="PQQ66876.1"/>
    <property type="molecule type" value="Genomic_DNA"/>
</dbReference>
<protein>
    <recommendedName>
        <fullName evidence="3">Lipoprotein</fullName>
    </recommendedName>
</protein>
<dbReference type="RefSeq" id="WP_105368092.1">
    <property type="nucleotide sequence ID" value="NZ_NEMB01000003.1"/>
</dbReference>
<dbReference type="OrthoDB" id="9804799at2"/>
<accession>A0A2S8RAR4</accession>
<dbReference type="Proteomes" id="UP000239720">
    <property type="component" value="Unassembled WGS sequence"/>
</dbReference>
<dbReference type="AlphaFoldDB" id="A0A2S8RAR4"/>
<dbReference type="PROSITE" id="PS51257">
    <property type="entry name" value="PROKAR_LIPOPROTEIN"/>
    <property type="match status" value="1"/>
</dbReference>
<organism evidence="1 2">
    <name type="scientific">Acetivibrio saccincola</name>
    <dbReference type="NCBI Taxonomy" id="1677857"/>
    <lineage>
        <taxon>Bacteria</taxon>
        <taxon>Bacillati</taxon>
        <taxon>Bacillota</taxon>
        <taxon>Clostridia</taxon>
        <taxon>Eubacteriales</taxon>
        <taxon>Oscillospiraceae</taxon>
        <taxon>Acetivibrio</taxon>
    </lineage>
</organism>
<reference evidence="1 2" key="1">
    <citation type="journal article" date="2018" name="Syst. Appl. Microbiol.">
        <title>Characterization and high-quality draft genome sequence of Herbivorax saccincola A7, an anaerobic, alkaliphilic, thermophilic, cellulolytic, and xylanolytic bacterium.</title>
        <authorList>
            <person name="Aikawa S."/>
            <person name="Baramee S."/>
            <person name="Sermsathanaswadi J."/>
            <person name="Thianheng P."/>
            <person name="Tachaapaikoon C."/>
            <person name="Shikata A."/>
            <person name="Waeonukul R."/>
            <person name="Pason P."/>
            <person name="Ratanakhanokchai K."/>
            <person name="Kosugi A."/>
        </authorList>
    </citation>
    <scope>NUCLEOTIDE SEQUENCE [LARGE SCALE GENOMIC DNA]</scope>
    <source>
        <strain evidence="1 2">A7</strain>
    </source>
</reference>
<name>A0A2S8RAR4_9FIRM</name>
<sequence>MTKYILVVLFICVFVLTLGCENQENTDCLQNIPLDSSGEYLGFSDVPDLIYYSVEDAKEDGCFVIYHTEVLENYNVWENFVNKSIKKENSYIRIVYPSLDKNSAESVLDLYYLDGHYYLFDFNAQDKNSELYSHLLILSANSDNPNIGQRFIVLSNDKSLTFETLKNKIYSSKAEFSDSVESAKAKKNYRIIMWDLKQN</sequence>
<evidence type="ECO:0000313" key="2">
    <source>
        <dbReference type="Proteomes" id="UP000239720"/>
    </source>
</evidence>
<proteinExistence type="predicted"/>
<comment type="caution">
    <text evidence="1">The sequence shown here is derived from an EMBL/GenBank/DDBJ whole genome shotgun (WGS) entry which is preliminary data.</text>
</comment>